<dbReference type="CDD" id="cd12148">
    <property type="entry name" value="fungal_TF_MHR"/>
    <property type="match status" value="1"/>
</dbReference>
<dbReference type="OrthoDB" id="10001928at2759"/>
<dbReference type="GO" id="GO:0008270">
    <property type="term" value="F:zinc ion binding"/>
    <property type="evidence" value="ECO:0007669"/>
    <property type="project" value="InterPro"/>
</dbReference>
<dbReference type="GO" id="GO:0006351">
    <property type="term" value="P:DNA-templated transcription"/>
    <property type="evidence" value="ECO:0007669"/>
    <property type="project" value="InterPro"/>
</dbReference>
<keyword evidence="1" id="KW-0539">Nucleus</keyword>
<dbReference type="RefSeq" id="XP_056482255.1">
    <property type="nucleotide sequence ID" value="XM_056636225.1"/>
</dbReference>
<evidence type="ECO:0000313" key="4">
    <source>
        <dbReference type="EMBL" id="KAJ5378469.1"/>
    </source>
</evidence>
<reference evidence="4" key="1">
    <citation type="submission" date="2022-12" db="EMBL/GenBank/DDBJ databases">
        <authorList>
            <person name="Petersen C."/>
        </authorList>
    </citation>
    <scope>NUCLEOTIDE SEQUENCE</scope>
    <source>
        <strain evidence="4">IBT 29677</strain>
    </source>
</reference>
<dbReference type="GO" id="GO:0003700">
    <property type="term" value="F:DNA-binding transcription factor activity"/>
    <property type="evidence" value="ECO:0007669"/>
    <property type="project" value="InterPro"/>
</dbReference>
<gene>
    <name evidence="4" type="ORF">N7509_011588</name>
</gene>
<dbReference type="SMART" id="SM00906">
    <property type="entry name" value="Fungal_trans"/>
    <property type="match status" value="1"/>
</dbReference>
<evidence type="ECO:0000259" key="3">
    <source>
        <dbReference type="SMART" id="SM00906"/>
    </source>
</evidence>
<dbReference type="Pfam" id="PF04082">
    <property type="entry name" value="Fungal_trans"/>
    <property type="match status" value="1"/>
</dbReference>
<protein>
    <recommendedName>
        <fullName evidence="3">Xylanolytic transcriptional activator regulatory domain-containing protein</fullName>
    </recommendedName>
</protein>
<dbReference type="AlphaFoldDB" id="A0A9W9SJK3"/>
<dbReference type="PANTHER" id="PTHR46910:SF12">
    <property type="entry name" value="REGULATORY PROTEIN CAT8"/>
    <property type="match status" value="1"/>
</dbReference>
<name>A0A9W9SJK3_9EURO</name>
<dbReference type="EMBL" id="JAPZBU010000011">
    <property type="protein sequence ID" value="KAJ5378469.1"/>
    <property type="molecule type" value="Genomic_DNA"/>
</dbReference>
<dbReference type="InterPro" id="IPR050987">
    <property type="entry name" value="AtrR-like"/>
</dbReference>
<dbReference type="PANTHER" id="PTHR46910">
    <property type="entry name" value="TRANSCRIPTION FACTOR PDR1"/>
    <property type="match status" value="1"/>
</dbReference>
<evidence type="ECO:0000256" key="2">
    <source>
        <dbReference type="SAM" id="Coils"/>
    </source>
</evidence>
<proteinExistence type="predicted"/>
<dbReference type="GeneID" id="81375205"/>
<organism evidence="4 5">
    <name type="scientific">Penicillium cosmopolitanum</name>
    <dbReference type="NCBI Taxonomy" id="1131564"/>
    <lineage>
        <taxon>Eukaryota</taxon>
        <taxon>Fungi</taxon>
        <taxon>Dikarya</taxon>
        <taxon>Ascomycota</taxon>
        <taxon>Pezizomycotina</taxon>
        <taxon>Eurotiomycetes</taxon>
        <taxon>Eurotiomycetidae</taxon>
        <taxon>Eurotiales</taxon>
        <taxon>Aspergillaceae</taxon>
        <taxon>Penicillium</taxon>
    </lineage>
</organism>
<evidence type="ECO:0000313" key="5">
    <source>
        <dbReference type="Proteomes" id="UP001147747"/>
    </source>
</evidence>
<reference evidence="4" key="2">
    <citation type="journal article" date="2023" name="IMA Fungus">
        <title>Comparative genomic study of the Penicillium genus elucidates a diverse pangenome and 15 lateral gene transfer events.</title>
        <authorList>
            <person name="Petersen C."/>
            <person name="Sorensen T."/>
            <person name="Nielsen M.R."/>
            <person name="Sondergaard T.E."/>
            <person name="Sorensen J.L."/>
            <person name="Fitzpatrick D.A."/>
            <person name="Frisvad J.C."/>
            <person name="Nielsen K.L."/>
        </authorList>
    </citation>
    <scope>NUCLEOTIDE SEQUENCE</scope>
    <source>
        <strain evidence="4">IBT 29677</strain>
    </source>
</reference>
<accession>A0A9W9SJK3</accession>
<keyword evidence="2" id="KW-0175">Coiled coil</keyword>
<comment type="caution">
    <text evidence="4">The sequence shown here is derived from an EMBL/GenBank/DDBJ whole genome shotgun (WGS) entry which is preliminary data.</text>
</comment>
<feature type="domain" description="Xylanolytic transcriptional activator regulatory" evidence="3">
    <location>
        <begin position="313"/>
        <end position="386"/>
    </location>
</feature>
<feature type="coiled-coil region" evidence="2">
    <location>
        <begin position="45"/>
        <end position="79"/>
    </location>
</feature>
<keyword evidence="5" id="KW-1185">Reference proteome</keyword>
<dbReference type="Proteomes" id="UP001147747">
    <property type="component" value="Unassembled WGS sequence"/>
</dbReference>
<dbReference type="GO" id="GO:0003677">
    <property type="term" value="F:DNA binding"/>
    <property type="evidence" value="ECO:0007669"/>
    <property type="project" value="InterPro"/>
</dbReference>
<evidence type="ECO:0000256" key="1">
    <source>
        <dbReference type="ARBA" id="ARBA00023242"/>
    </source>
</evidence>
<sequence>MDAGPSESSGAAVTHRIGQACVEDVRQEVTYAKSPLLYEERPKCEEQLQTELAKCQQLLQSEKARNDLLQEDISRQERTRIPEDVIALGPAETAVTHNAERRSTDDPAFVIKHMGRLVHDKNGIGRFAGSTTGVHFVLSVEKECQKTLNLSCGFPESCFRLFLIPPSPTVPNVATESPPEYQNWISEFLRYPLAYYHEQADLFMKNWEAFCPVLVRNEVLADIDHMIGLLGDLNYTAKPNPAIALTLLMIHCINDLKNNEMEPEYPLNPNRERYLSLARSLVDEVAARGDMRSLQALVLFGFYSQLSGDCLAMTRINGLMVSISQSLGLHRHARRFKMKPGEIELRKRVWWYVYVFDSMSSLLHGLPALINDVDVDNDLPSDCCLLGLDSADISHPLPGENTAVFVFIQYVRIGKIFSRIREMLYTTTKRRNGAAKIKELDLDLHMWSQSLKVHGIQFEIGALPTLNLAECARKGIEKTALWLQLLANIATVFIHRPGLSFDEDTPQFANCLRACVGSSSACLALLENTYVSRWLQNLSMIGHGVVFQSALMHVHYQCQSSTVNLEGGPSLETSLDFVLKGRFILEKHVILNTQVPDSRHSIYHESISEVMGVLDLLHSLLVQKGQTEADTGSLTNHDILGDPPVLFDELNWGTEALDVLNYVTATDWAYDIPVPFMGYPELDAPEVMMENTHLEP</sequence>
<dbReference type="InterPro" id="IPR007219">
    <property type="entry name" value="XnlR_reg_dom"/>
</dbReference>